<protein>
    <submittedName>
        <fullName evidence="1">Uncharacterized protein</fullName>
    </submittedName>
</protein>
<dbReference type="EMBL" id="QNBE01000109">
    <property type="protein sequence ID" value="RKX69057.1"/>
    <property type="molecule type" value="Genomic_DNA"/>
</dbReference>
<accession>A0A660SEF3</accession>
<organism evidence="1 2">
    <name type="scientific">candidate division WOR-3 bacterium</name>
    <dbReference type="NCBI Taxonomy" id="2052148"/>
    <lineage>
        <taxon>Bacteria</taxon>
        <taxon>Bacteria division WOR-3</taxon>
    </lineage>
</organism>
<name>A0A660SEF3_UNCW3</name>
<dbReference type="Proteomes" id="UP000268469">
    <property type="component" value="Unassembled WGS sequence"/>
</dbReference>
<sequence>MVLILFLSYLWPAFNPVGRGYGLGIGPSNLRYREYTSLVGIEPSFGKNFYDLCLFPLPSIDYYQKVSRLIFLSLTSDYHFPLRDRIFRLDASGETLGSFFWYDIYTTITSAIGFKFELFRGTSLQLCPGFTIYYERSWTEGLSRWSEEIDRRGADLAPSLKGLLHISLSNDNLHGIIYSIAPQQFITERYFADTIDLPWVVGGEITGRIESFLLHSGLSYMRFYSYWEENFWGGNGFLSLRYLTPRYGFGLGVYGKLHSPHNYLSGSFLQLVLNYGKFDLAFFPFYERLKEVYLPFDSETSFYSRFGLRIEVGVKGSGQSGFFR</sequence>
<evidence type="ECO:0000313" key="1">
    <source>
        <dbReference type="EMBL" id="RKX69057.1"/>
    </source>
</evidence>
<evidence type="ECO:0000313" key="2">
    <source>
        <dbReference type="Proteomes" id="UP000268469"/>
    </source>
</evidence>
<gene>
    <name evidence="1" type="ORF">DRP53_09290</name>
</gene>
<dbReference type="AlphaFoldDB" id="A0A660SEF3"/>
<proteinExistence type="predicted"/>
<comment type="caution">
    <text evidence="1">The sequence shown here is derived from an EMBL/GenBank/DDBJ whole genome shotgun (WGS) entry which is preliminary data.</text>
</comment>
<reference evidence="1 2" key="1">
    <citation type="submission" date="2018-06" db="EMBL/GenBank/DDBJ databases">
        <title>Extensive metabolic versatility and redundancy in microbially diverse, dynamic hydrothermal sediments.</title>
        <authorList>
            <person name="Dombrowski N."/>
            <person name="Teske A."/>
            <person name="Baker B.J."/>
        </authorList>
    </citation>
    <scope>NUCLEOTIDE SEQUENCE [LARGE SCALE GENOMIC DNA]</scope>
    <source>
        <strain evidence="1">B36_G15</strain>
    </source>
</reference>